<evidence type="ECO:0000313" key="3">
    <source>
        <dbReference type="Proteomes" id="UP000006365"/>
    </source>
</evidence>
<dbReference type="PANTHER" id="PTHR33525">
    <property type="match status" value="1"/>
</dbReference>
<protein>
    <submittedName>
        <fullName evidence="2">Signal transduction protein</fullName>
    </submittedName>
</protein>
<proteinExistence type="predicted"/>
<name>A0A7U3YIV7_DESPD</name>
<gene>
    <name evidence="2" type="ordered locus">Despr_0036</name>
</gene>
<dbReference type="InterPro" id="IPR013976">
    <property type="entry name" value="HDOD"/>
</dbReference>
<organism evidence="2 3">
    <name type="scientific">Desulfobulbus propionicus (strain ATCC 33891 / DSM 2032 / VKM B-1956 / 1pr3)</name>
    <dbReference type="NCBI Taxonomy" id="577650"/>
    <lineage>
        <taxon>Bacteria</taxon>
        <taxon>Pseudomonadati</taxon>
        <taxon>Thermodesulfobacteriota</taxon>
        <taxon>Desulfobulbia</taxon>
        <taxon>Desulfobulbales</taxon>
        <taxon>Desulfobulbaceae</taxon>
        <taxon>Desulfobulbus</taxon>
    </lineage>
</organism>
<evidence type="ECO:0000259" key="1">
    <source>
        <dbReference type="PROSITE" id="PS51833"/>
    </source>
</evidence>
<dbReference type="Pfam" id="PF08668">
    <property type="entry name" value="HDOD"/>
    <property type="match status" value="1"/>
</dbReference>
<accession>A0A7U3YIV7</accession>
<dbReference type="AlphaFoldDB" id="A0A7U3YIV7"/>
<evidence type="ECO:0000313" key="2">
    <source>
        <dbReference type="EMBL" id="ADW16230.1"/>
    </source>
</evidence>
<dbReference type="EMBL" id="CP002364">
    <property type="protein sequence ID" value="ADW16230.1"/>
    <property type="molecule type" value="Genomic_DNA"/>
</dbReference>
<dbReference type="KEGG" id="dpr:Despr_0036"/>
<reference evidence="2 3" key="1">
    <citation type="journal article" date="2011" name="Stand. Genomic Sci.">
        <title>Complete genome sequence of Desulfobulbus propionicus type strain (1pr3).</title>
        <authorList>
            <person name="Pagani I."/>
            <person name="Lapidus A."/>
            <person name="Nolan M."/>
            <person name="Lucas S."/>
            <person name="Hammon N."/>
            <person name="Deshpande S."/>
            <person name="Cheng J.F."/>
            <person name="Chertkov O."/>
            <person name="Davenport K."/>
            <person name="Tapia R."/>
            <person name="Han C."/>
            <person name="Goodwin L."/>
            <person name="Pitluck S."/>
            <person name="Liolios K."/>
            <person name="Mavromatis K."/>
            <person name="Ivanova N."/>
            <person name="Mikhailova N."/>
            <person name="Pati A."/>
            <person name="Chen A."/>
            <person name="Palaniappan K."/>
            <person name="Land M."/>
            <person name="Hauser L."/>
            <person name="Chang Y.J."/>
            <person name="Jeffries C.D."/>
            <person name="Detter J.C."/>
            <person name="Brambilla E."/>
            <person name="Kannan K.P."/>
            <person name="Djao O.D."/>
            <person name="Rohde M."/>
            <person name="Pukall R."/>
            <person name="Spring S."/>
            <person name="Goker M."/>
            <person name="Sikorski J."/>
            <person name="Woyke T."/>
            <person name="Bristow J."/>
            <person name="Eisen J.A."/>
            <person name="Markowitz V."/>
            <person name="Hugenholtz P."/>
            <person name="Kyrpides N.C."/>
            <person name="Klenk H.P."/>
        </authorList>
    </citation>
    <scope>NUCLEOTIDE SEQUENCE [LARGE SCALE GENOMIC DNA]</scope>
    <source>
        <strain evidence="3">ATCC 33891 / DSM 2032 / 1pr3</strain>
    </source>
</reference>
<dbReference type="Gene3D" id="1.10.3210.10">
    <property type="entry name" value="Hypothetical protein af1432"/>
    <property type="match status" value="1"/>
</dbReference>
<dbReference type="PANTHER" id="PTHR33525:SF3">
    <property type="entry name" value="RIBONUCLEASE Y"/>
    <property type="match status" value="1"/>
</dbReference>
<dbReference type="PROSITE" id="PS51833">
    <property type="entry name" value="HDOD"/>
    <property type="match status" value="1"/>
</dbReference>
<keyword evidence="3" id="KW-1185">Reference proteome</keyword>
<feature type="domain" description="HDOD" evidence="1">
    <location>
        <begin position="22"/>
        <end position="214"/>
    </location>
</feature>
<dbReference type="SUPFAM" id="SSF109604">
    <property type="entry name" value="HD-domain/PDEase-like"/>
    <property type="match status" value="1"/>
</dbReference>
<dbReference type="Proteomes" id="UP000006365">
    <property type="component" value="Chromosome"/>
</dbReference>
<dbReference type="RefSeq" id="WP_015722778.1">
    <property type="nucleotide sequence ID" value="NC_014972.1"/>
</dbReference>
<dbReference type="InterPro" id="IPR052340">
    <property type="entry name" value="RNase_Y/CdgJ"/>
</dbReference>
<sequence>MAASVSLVEVVNRFIESDAVILPVFNTAAARIQQEMAKSEPNIQVIEKIITADQALSTQVLKIANSSFYRGLAEIGTVRAAIMRLGIKEIEKVVVLAASRQHFKSADDTINLLMKKLWQHAVGCAYGTVWLARRHSYGVDQSQAFFAGLFHDVGKLLILVIIEQIKRRNKALKITDALLLEAMDRLHAREGAKLLGQWNMPGYFCMIARDHHQPEADDKNILLLLVRMANLVCHKLGIGLTADPNLMLPATLEASLLNLSEIDLAELEIVLEDTAVLSS</sequence>